<feature type="binding site" evidence="10 12">
    <location>
        <begin position="134"/>
        <end position="135"/>
    </location>
    <ligand>
        <name>L-glutamine</name>
        <dbReference type="ChEBI" id="CHEBI:58359"/>
    </ligand>
</feature>
<gene>
    <name evidence="10" type="primary">pdxT</name>
    <name evidence="13" type="ORF">AN477_05815</name>
</gene>
<dbReference type="CDD" id="cd01749">
    <property type="entry name" value="GATase1_PB"/>
    <property type="match status" value="1"/>
</dbReference>
<dbReference type="HAMAP" id="MF_01615">
    <property type="entry name" value="PdxT"/>
    <property type="match status" value="1"/>
</dbReference>
<evidence type="ECO:0000313" key="14">
    <source>
        <dbReference type="Proteomes" id="UP000050482"/>
    </source>
</evidence>
<dbReference type="GO" id="GO:0006543">
    <property type="term" value="P:L-glutamine catabolic process"/>
    <property type="evidence" value="ECO:0007669"/>
    <property type="project" value="UniProtKB-UniRule"/>
</dbReference>
<dbReference type="STRING" id="471514.AN477_05815"/>
<organism evidence="13 14">
    <name type="scientific">Alicyclobacillus ferrooxydans</name>
    <dbReference type="NCBI Taxonomy" id="471514"/>
    <lineage>
        <taxon>Bacteria</taxon>
        <taxon>Bacillati</taxon>
        <taxon>Bacillota</taxon>
        <taxon>Bacilli</taxon>
        <taxon>Bacillales</taxon>
        <taxon>Alicyclobacillaceae</taxon>
        <taxon>Alicyclobacillus</taxon>
    </lineage>
</organism>
<dbReference type="PANTHER" id="PTHR31559">
    <property type="entry name" value="PYRIDOXAL 5'-PHOSPHATE SYNTHASE SUBUNIT SNO"/>
    <property type="match status" value="1"/>
</dbReference>
<feature type="binding site" evidence="10 12">
    <location>
        <position position="105"/>
    </location>
    <ligand>
        <name>L-glutamine</name>
        <dbReference type="ChEBI" id="CHEBI:58359"/>
    </ligand>
</feature>
<evidence type="ECO:0000256" key="9">
    <source>
        <dbReference type="ARBA" id="ARBA00064749"/>
    </source>
</evidence>
<dbReference type="GO" id="GO:1903600">
    <property type="term" value="C:glutaminase complex"/>
    <property type="evidence" value="ECO:0007669"/>
    <property type="project" value="TreeGrafter"/>
</dbReference>
<evidence type="ECO:0000256" key="3">
    <source>
        <dbReference type="ARBA" id="ARBA00022898"/>
    </source>
</evidence>
<evidence type="ECO:0000256" key="11">
    <source>
        <dbReference type="PIRSR" id="PIRSR005639-1"/>
    </source>
</evidence>
<dbReference type="Pfam" id="PF01174">
    <property type="entry name" value="SNO"/>
    <property type="match status" value="1"/>
</dbReference>
<dbReference type="AlphaFoldDB" id="A0A0P9CNT2"/>
<keyword evidence="2 10" id="KW-0378">Hydrolase</keyword>
<dbReference type="InterPro" id="IPR002161">
    <property type="entry name" value="PdxT/SNO"/>
</dbReference>
<dbReference type="RefSeq" id="WP_054968237.1">
    <property type="nucleotide sequence ID" value="NZ_LJCO01000030.1"/>
</dbReference>
<name>A0A0P9CNT2_9BACL</name>
<comment type="function">
    <text evidence="8 10">Catalyzes the hydrolysis of glutamine to glutamate and ammonia as part of the biosynthesis of pyridoxal 5'-phosphate. The resulting ammonia molecule is channeled to the active site of PdxS.</text>
</comment>
<evidence type="ECO:0000313" key="13">
    <source>
        <dbReference type="EMBL" id="KPV44526.1"/>
    </source>
</evidence>
<dbReference type="GO" id="GO:0005829">
    <property type="term" value="C:cytosol"/>
    <property type="evidence" value="ECO:0007669"/>
    <property type="project" value="TreeGrafter"/>
</dbReference>
<evidence type="ECO:0000256" key="4">
    <source>
        <dbReference type="ARBA" id="ARBA00022962"/>
    </source>
</evidence>
<evidence type="ECO:0000256" key="6">
    <source>
        <dbReference type="ARBA" id="ARBA00047992"/>
    </source>
</evidence>
<dbReference type="GO" id="GO:0016740">
    <property type="term" value="F:transferase activity"/>
    <property type="evidence" value="ECO:0007669"/>
    <property type="project" value="UniProtKB-KW"/>
</dbReference>
<dbReference type="SUPFAM" id="SSF52317">
    <property type="entry name" value="Class I glutamine amidotransferase-like"/>
    <property type="match status" value="1"/>
</dbReference>
<dbReference type="InterPro" id="IPR021196">
    <property type="entry name" value="PdxT/SNO_CS"/>
</dbReference>
<dbReference type="NCBIfam" id="TIGR03800">
    <property type="entry name" value="PLP_synth_Pdx2"/>
    <property type="match status" value="1"/>
</dbReference>
<keyword evidence="3 10" id="KW-0663">Pyridoxal phosphate</keyword>
<evidence type="ECO:0000256" key="8">
    <source>
        <dbReference type="ARBA" id="ARBA00054599"/>
    </source>
</evidence>
<feature type="binding site" evidence="10 12">
    <location>
        <begin position="46"/>
        <end position="48"/>
    </location>
    <ligand>
        <name>L-glutamine</name>
        <dbReference type="ChEBI" id="CHEBI:58359"/>
    </ligand>
</feature>
<evidence type="ECO:0000256" key="12">
    <source>
        <dbReference type="PIRSR" id="PIRSR005639-2"/>
    </source>
</evidence>
<dbReference type="PATRIC" id="fig|471514.4.peg.4135"/>
<sequence>MKIGVLALQGAFREHRKLFEDLGAETTLVKLPEHLEGLNGLVIPGGESTTIGKLLREYNLLQPVQSLGQEGFPILGTCAGMIVLAKQILGAPEPHLGLMDITVDRNSFGRQRESFETDLDIPVIGSELFPAVFIRAPHVQKVGEGVTVLARYNDRVVAAREDNLVAFSFHPELTGDHRLHRYFLDIVEQA</sequence>
<dbReference type="PROSITE" id="PS51273">
    <property type="entry name" value="GATASE_TYPE_1"/>
    <property type="match status" value="1"/>
</dbReference>
<dbReference type="InterPro" id="IPR029062">
    <property type="entry name" value="Class_I_gatase-like"/>
</dbReference>
<dbReference type="GO" id="GO:0004359">
    <property type="term" value="F:glutaminase activity"/>
    <property type="evidence" value="ECO:0007669"/>
    <property type="project" value="UniProtKB-UniRule"/>
</dbReference>
<dbReference type="UniPathway" id="UPA00245"/>
<evidence type="ECO:0000256" key="1">
    <source>
        <dbReference type="ARBA" id="ARBA00008345"/>
    </source>
</evidence>
<comment type="catalytic activity">
    <reaction evidence="6 10">
        <text>aldehydo-D-ribose 5-phosphate + D-glyceraldehyde 3-phosphate + L-glutamine = pyridoxal 5'-phosphate + L-glutamate + phosphate + 3 H2O + H(+)</text>
        <dbReference type="Rhea" id="RHEA:31507"/>
        <dbReference type="ChEBI" id="CHEBI:15377"/>
        <dbReference type="ChEBI" id="CHEBI:15378"/>
        <dbReference type="ChEBI" id="CHEBI:29985"/>
        <dbReference type="ChEBI" id="CHEBI:43474"/>
        <dbReference type="ChEBI" id="CHEBI:58273"/>
        <dbReference type="ChEBI" id="CHEBI:58359"/>
        <dbReference type="ChEBI" id="CHEBI:59776"/>
        <dbReference type="ChEBI" id="CHEBI:597326"/>
        <dbReference type="EC" id="4.3.3.6"/>
    </reaction>
</comment>
<comment type="subunit">
    <text evidence="9 10">In the presence of PdxS, forms a dodecamer of heterodimers. Only shows activity in the heterodimer.</text>
</comment>
<dbReference type="FunFam" id="3.40.50.880:FF:000010">
    <property type="entry name" value="uncharacterized protein LOC100176842 isoform X2"/>
    <property type="match status" value="1"/>
</dbReference>
<dbReference type="OrthoDB" id="9810320at2"/>
<keyword evidence="13" id="KW-0808">Transferase</keyword>
<dbReference type="GO" id="GO:0008614">
    <property type="term" value="P:pyridoxine metabolic process"/>
    <property type="evidence" value="ECO:0007669"/>
    <property type="project" value="TreeGrafter"/>
</dbReference>
<comment type="caution">
    <text evidence="13">The sequence shown here is derived from an EMBL/GenBank/DDBJ whole genome shotgun (WGS) entry which is preliminary data.</text>
</comment>
<proteinExistence type="inferred from homology"/>
<dbReference type="Proteomes" id="UP000050482">
    <property type="component" value="Unassembled WGS sequence"/>
</dbReference>
<feature type="active site" description="Charge relay system" evidence="10 11">
    <location>
        <position position="170"/>
    </location>
</feature>
<dbReference type="EC" id="3.5.1.2" evidence="10"/>
<dbReference type="PROSITE" id="PS01236">
    <property type="entry name" value="PDXT_SNO_1"/>
    <property type="match status" value="1"/>
</dbReference>
<dbReference type="EC" id="4.3.3.6" evidence="10"/>
<feature type="active site" description="Nucleophile" evidence="10 11">
    <location>
        <position position="78"/>
    </location>
</feature>
<protein>
    <recommendedName>
        <fullName evidence="10">Pyridoxal 5'-phosphate synthase subunit PdxT</fullName>
        <ecNumber evidence="10">4.3.3.6</ecNumber>
    </recommendedName>
    <alternativeName>
        <fullName evidence="10">Pdx2</fullName>
    </alternativeName>
    <alternativeName>
        <fullName evidence="10">Pyridoxal 5'-phosphate synthase glutaminase subunit</fullName>
        <ecNumber evidence="10">3.5.1.2</ecNumber>
    </alternativeName>
</protein>
<keyword evidence="14" id="KW-1185">Reference proteome</keyword>
<dbReference type="PIRSF" id="PIRSF005639">
    <property type="entry name" value="Glut_amidoT_SNO"/>
    <property type="match status" value="1"/>
</dbReference>
<dbReference type="GO" id="GO:0036381">
    <property type="term" value="F:pyridoxal 5'-phosphate synthase (glutamine hydrolysing) activity"/>
    <property type="evidence" value="ECO:0007669"/>
    <property type="project" value="UniProtKB-UniRule"/>
</dbReference>
<dbReference type="EMBL" id="LJCO01000030">
    <property type="protein sequence ID" value="KPV44526.1"/>
    <property type="molecule type" value="Genomic_DNA"/>
</dbReference>
<comment type="pathway">
    <text evidence="10">Cofactor biosynthesis; pyridoxal 5'-phosphate biosynthesis.</text>
</comment>
<evidence type="ECO:0000256" key="2">
    <source>
        <dbReference type="ARBA" id="ARBA00022801"/>
    </source>
</evidence>
<evidence type="ECO:0000256" key="5">
    <source>
        <dbReference type="ARBA" id="ARBA00023239"/>
    </source>
</evidence>
<evidence type="ECO:0000256" key="10">
    <source>
        <dbReference type="HAMAP-Rule" id="MF_01615"/>
    </source>
</evidence>
<dbReference type="PROSITE" id="PS51130">
    <property type="entry name" value="PDXT_SNO_2"/>
    <property type="match status" value="1"/>
</dbReference>
<accession>A0A0P9CNT2</accession>
<feature type="active site" description="Charge relay system" evidence="10 11">
    <location>
        <position position="172"/>
    </location>
</feature>
<keyword evidence="4 10" id="KW-0315">Glutamine amidotransferase</keyword>
<evidence type="ECO:0000256" key="7">
    <source>
        <dbReference type="ARBA" id="ARBA00049534"/>
    </source>
</evidence>
<keyword evidence="5 10" id="KW-0456">Lyase</keyword>
<dbReference type="GO" id="GO:0042823">
    <property type="term" value="P:pyridoxal phosphate biosynthetic process"/>
    <property type="evidence" value="ECO:0007669"/>
    <property type="project" value="UniProtKB-UniRule"/>
</dbReference>
<reference evidence="13 14" key="1">
    <citation type="submission" date="2015-09" db="EMBL/GenBank/DDBJ databases">
        <title>Draft genome sequence of Alicyclobacillus ferrooxydans DSM 22381.</title>
        <authorList>
            <person name="Hemp J."/>
        </authorList>
    </citation>
    <scope>NUCLEOTIDE SEQUENCE [LARGE SCALE GENOMIC DNA]</scope>
    <source>
        <strain evidence="13 14">TC-34</strain>
    </source>
</reference>
<comment type="similarity">
    <text evidence="1 10">Belongs to the glutaminase PdxT/SNO family.</text>
</comment>
<dbReference type="Gene3D" id="3.40.50.880">
    <property type="match status" value="1"/>
</dbReference>
<dbReference type="PANTHER" id="PTHR31559:SF0">
    <property type="entry name" value="PYRIDOXAL 5'-PHOSPHATE SYNTHASE SUBUNIT SNO1-RELATED"/>
    <property type="match status" value="1"/>
</dbReference>
<comment type="catalytic activity">
    <reaction evidence="7 10">
        <text>L-glutamine + H2O = L-glutamate + NH4(+)</text>
        <dbReference type="Rhea" id="RHEA:15889"/>
        <dbReference type="ChEBI" id="CHEBI:15377"/>
        <dbReference type="ChEBI" id="CHEBI:28938"/>
        <dbReference type="ChEBI" id="CHEBI:29985"/>
        <dbReference type="ChEBI" id="CHEBI:58359"/>
        <dbReference type="EC" id="3.5.1.2"/>
    </reaction>
</comment>